<dbReference type="SUPFAM" id="SSF69047">
    <property type="entry name" value="Hypothetical protein YjbJ"/>
    <property type="match status" value="1"/>
</dbReference>
<keyword evidence="5" id="KW-1185">Reference proteome</keyword>
<evidence type="ECO:0000259" key="3">
    <source>
        <dbReference type="Pfam" id="PF05532"/>
    </source>
</evidence>
<dbReference type="Gene3D" id="1.10.1470.10">
    <property type="entry name" value="YjbJ"/>
    <property type="match status" value="1"/>
</dbReference>
<dbReference type="InterPro" id="IPR008462">
    <property type="entry name" value="CsbD"/>
</dbReference>
<gene>
    <name evidence="4" type="ORF">J2S62_000056</name>
</gene>
<comment type="similarity">
    <text evidence="1">Belongs to the UPF0337 (CsbD) family.</text>
</comment>
<proteinExistence type="inferred from homology"/>
<evidence type="ECO:0000256" key="1">
    <source>
        <dbReference type="ARBA" id="ARBA00009129"/>
    </source>
</evidence>
<accession>A0ABU2AYE7</accession>
<feature type="domain" description="CsbD-like" evidence="3">
    <location>
        <begin position="6"/>
        <end position="56"/>
    </location>
</feature>
<organism evidence="4 5">
    <name type="scientific">Enteractinococcus fodinae</name>
    <dbReference type="NCBI Taxonomy" id="684663"/>
    <lineage>
        <taxon>Bacteria</taxon>
        <taxon>Bacillati</taxon>
        <taxon>Actinomycetota</taxon>
        <taxon>Actinomycetes</taxon>
        <taxon>Micrococcales</taxon>
        <taxon>Micrococcaceae</taxon>
    </lineage>
</organism>
<comment type="caution">
    <text evidence="4">The sequence shown here is derived from an EMBL/GenBank/DDBJ whole genome shotgun (WGS) entry which is preliminary data.</text>
</comment>
<sequence length="65" mass="6747">MGFDEKADAMKDKVSGKVKEGAGKATGDSRTEAEGKGENLKGKAKEGLTDAKDKAKGFGDSLKND</sequence>
<protein>
    <submittedName>
        <fullName evidence="4">Uncharacterized protein YjbJ (UPF0337 family)</fullName>
    </submittedName>
</protein>
<dbReference type="EMBL" id="JAVDYJ010000001">
    <property type="protein sequence ID" value="MDR7345799.1"/>
    <property type="molecule type" value="Genomic_DNA"/>
</dbReference>
<dbReference type="Pfam" id="PF05532">
    <property type="entry name" value="CsbD"/>
    <property type="match status" value="1"/>
</dbReference>
<name>A0ABU2AYE7_9MICC</name>
<dbReference type="Proteomes" id="UP001183794">
    <property type="component" value="Unassembled WGS sequence"/>
</dbReference>
<evidence type="ECO:0000313" key="4">
    <source>
        <dbReference type="EMBL" id="MDR7345799.1"/>
    </source>
</evidence>
<dbReference type="InterPro" id="IPR036629">
    <property type="entry name" value="YjbJ_sf"/>
</dbReference>
<evidence type="ECO:0000313" key="5">
    <source>
        <dbReference type="Proteomes" id="UP001183794"/>
    </source>
</evidence>
<feature type="region of interest" description="Disordered" evidence="2">
    <location>
        <begin position="1"/>
        <end position="65"/>
    </location>
</feature>
<reference evidence="4 5" key="1">
    <citation type="submission" date="2023-07" db="EMBL/GenBank/DDBJ databases">
        <title>Sequencing the genomes of 1000 actinobacteria strains.</title>
        <authorList>
            <person name="Klenk H.-P."/>
        </authorList>
    </citation>
    <scope>NUCLEOTIDE SEQUENCE [LARGE SCALE GENOMIC DNA]</scope>
    <source>
        <strain evidence="4 5">DSM 22966</strain>
    </source>
</reference>
<evidence type="ECO:0000256" key="2">
    <source>
        <dbReference type="SAM" id="MobiDB-lite"/>
    </source>
</evidence>